<evidence type="ECO:0000256" key="4">
    <source>
        <dbReference type="SAM" id="Phobius"/>
    </source>
</evidence>
<dbReference type="EMBL" id="CP000742">
    <property type="protein sequence ID" value="ABR54054.1"/>
    <property type="molecule type" value="Genomic_DNA"/>
</dbReference>
<proteinExistence type="inferred from homology"/>
<feature type="transmembrane region" description="Helical" evidence="4">
    <location>
        <begin position="12"/>
        <end position="30"/>
    </location>
</feature>
<keyword evidence="3" id="KW-0520">NAD</keyword>
<dbReference type="OrthoDB" id="57329at2157"/>
<dbReference type="GO" id="GO:0046872">
    <property type="term" value="F:metal ion binding"/>
    <property type="evidence" value="ECO:0007669"/>
    <property type="project" value="InterPro"/>
</dbReference>
<dbReference type="GeneID" id="5324558"/>
<feature type="domain" description="Fe-containing alcohol dehydrogenase-like C-terminal" evidence="6">
    <location>
        <begin position="192"/>
        <end position="386"/>
    </location>
</feature>
<reference evidence="7" key="1">
    <citation type="submission" date="2007-06" db="EMBL/GenBank/DDBJ databases">
        <title>Complete sequence of Methanococcus vannielii SB.</title>
        <authorList>
            <consortium name="US DOE Joint Genome Institute"/>
            <person name="Copeland A."/>
            <person name="Lucas S."/>
            <person name="Lapidus A."/>
            <person name="Barry K."/>
            <person name="Glavina del Rio T."/>
            <person name="Dalin E."/>
            <person name="Tice H."/>
            <person name="Pitluck S."/>
            <person name="Chain P."/>
            <person name="Malfatti S."/>
            <person name="Shin M."/>
            <person name="Vergez L."/>
            <person name="Schmutz J."/>
            <person name="Larimer F."/>
            <person name="Land M."/>
            <person name="Hauser L."/>
            <person name="Kyrpides N."/>
            <person name="Anderson I."/>
            <person name="Sieprawska-Lupa M."/>
            <person name="Whitman W.B."/>
            <person name="Richardson P."/>
        </authorList>
    </citation>
    <scope>NUCLEOTIDE SEQUENCE [LARGE SCALE GENOMIC DNA]</scope>
    <source>
        <strain evidence="7">SB</strain>
    </source>
</reference>
<dbReference type="KEGG" id="mvn:Mevan_0143"/>
<keyword evidence="4" id="KW-0472">Membrane</keyword>
<dbReference type="InterPro" id="IPR039697">
    <property type="entry name" value="Alcohol_dehydrogenase_Fe"/>
</dbReference>
<dbReference type="PROSITE" id="PS00060">
    <property type="entry name" value="ADH_IRON_2"/>
    <property type="match status" value="1"/>
</dbReference>
<dbReference type="Pfam" id="PF25137">
    <property type="entry name" value="ADH_Fe_C"/>
    <property type="match status" value="1"/>
</dbReference>
<dbReference type="Proteomes" id="UP000001107">
    <property type="component" value="Chromosome"/>
</dbReference>
<dbReference type="Gene3D" id="1.20.1090.10">
    <property type="entry name" value="Dehydroquinate synthase-like - alpha domain"/>
    <property type="match status" value="1"/>
</dbReference>
<protein>
    <submittedName>
        <fullName evidence="7">Iron-containing alcohol dehydrogenase</fullName>
    </submittedName>
</protein>
<organism evidence="7 8">
    <name type="scientific">Methanococcus vannielii (strain ATCC 35089 / DSM 1224 / JCM 13029 / OCM 148 / SB)</name>
    <dbReference type="NCBI Taxonomy" id="406327"/>
    <lineage>
        <taxon>Archaea</taxon>
        <taxon>Methanobacteriati</taxon>
        <taxon>Methanobacteriota</taxon>
        <taxon>Methanomada group</taxon>
        <taxon>Methanococci</taxon>
        <taxon>Methanococcales</taxon>
        <taxon>Methanococcaceae</taxon>
        <taxon>Methanococcus</taxon>
    </lineage>
</organism>
<evidence type="ECO:0000313" key="7">
    <source>
        <dbReference type="EMBL" id="ABR54054.1"/>
    </source>
</evidence>
<comment type="similarity">
    <text evidence="1">Belongs to the iron-containing alcohol dehydrogenase family.</text>
</comment>
<dbReference type="RefSeq" id="WP_011971958.1">
    <property type="nucleotide sequence ID" value="NC_009634.1"/>
</dbReference>
<feature type="domain" description="Alcohol dehydrogenase iron-type/glycerol dehydrogenase GldA" evidence="5">
    <location>
        <begin position="15"/>
        <end position="181"/>
    </location>
</feature>
<keyword evidence="2" id="KW-0560">Oxidoreductase</keyword>
<dbReference type="SUPFAM" id="SSF56796">
    <property type="entry name" value="Dehydroquinate synthase-like"/>
    <property type="match status" value="1"/>
</dbReference>
<dbReference type="PANTHER" id="PTHR11496:SF102">
    <property type="entry name" value="ALCOHOL DEHYDROGENASE 4"/>
    <property type="match status" value="1"/>
</dbReference>
<evidence type="ECO:0000256" key="1">
    <source>
        <dbReference type="ARBA" id="ARBA00007358"/>
    </source>
</evidence>
<name>A6UNI2_METVS</name>
<dbReference type="FunFam" id="1.20.1090.10:FF:000001">
    <property type="entry name" value="Aldehyde-alcohol dehydrogenase"/>
    <property type="match status" value="1"/>
</dbReference>
<dbReference type="NCBIfam" id="NF041833">
    <property type="entry name" value="Fe_ADH_ErcA"/>
    <property type="match status" value="1"/>
</dbReference>
<evidence type="ECO:0000256" key="3">
    <source>
        <dbReference type="ARBA" id="ARBA00023027"/>
    </source>
</evidence>
<keyword evidence="4" id="KW-1133">Transmembrane helix</keyword>
<evidence type="ECO:0000259" key="6">
    <source>
        <dbReference type="Pfam" id="PF25137"/>
    </source>
</evidence>
<dbReference type="InterPro" id="IPR018211">
    <property type="entry name" value="ADH_Fe_CS"/>
</dbReference>
<dbReference type="PANTHER" id="PTHR11496">
    <property type="entry name" value="ALCOHOL DEHYDROGENASE"/>
    <property type="match status" value="1"/>
</dbReference>
<dbReference type="GO" id="GO:0004022">
    <property type="term" value="F:alcohol dehydrogenase (NAD+) activity"/>
    <property type="evidence" value="ECO:0007669"/>
    <property type="project" value="TreeGrafter"/>
</dbReference>
<dbReference type="InterPro" id="IPR001670">
    <property type="entry name" value="ADH_Fe/GldA"/>
</dbReference>
<keyword evidence="8" id="KW-1185">Reference proteome</keyword>
<dbReference type="FunFam" id="3.40.50.1970:FF:000003">
    <property type="entry name" value="Alcohol dehydrogenase, iron-containing"/>
    <property type="match status" value="1"/>
</dbReference>
<accession>A6UNI2</accession>
<dbReference type="AlphaFoldDB" id="A6UNI2"/>
<dbReference type="eggNOG" id="arCOG00984">
    <property type="taxonomic scope" value="Archaea"/>
</dbReference>
<evidence type="ECO:0000313" key="8">
    <source>
        <dbReference type="Proteomes" id="UP000001107"/>
    </source>
</evidence>
<keyword evidence="4" id="KW-0812">Transmembrane</keyword>
<dbReference type="InterPro" id="IPR056798">
    <property type="entry name" value="ADH_Fe_C"/>
</dbReference>
<dbReference type="Gene3D" id="3.40.50.1970">
    <property type="match status" value="1"/>
</dbReference>
<gene>
    <name evidence="7" type="ordered locus">Mevan_0143</name>
</gene>
<evidence type="ECO:0000259" key="5">
    <source>
        <dbReference type="Pfam" id="PF00465"/>
    </source>
</evidence>
<dbReference type="Pfam" id="PF00465">
    <property type="entry name" value="Fe-ADH"/>
    <property type="match status" value="1"/>
</dbReference>
<evidence type="ECO:0000256" key="2">
    <source>
        <dbReference type="ARBA" id="ARBA00023002"/>
    </source>
</evidence>
<dbReference type="CDD" id="cd17814">
    <property type="entry name" value="Fe-ADH-like"/>
    <property type="match status" value="1"/>
</dbReference>
<dbReference type="STRING" id="406327.Mevan_0143"/>
<sequence>MKKSYNFLRKIVIPEFVYGIGAISLVGHYAKNFGAKKALIVTDLGVLKAGILKNVTLSLESEKISYIIFSDVSENPRIYEVEKGASVYEKNNCDIIIAVGGGSPIDCAKTIGITYTNKKNPLEFIGVDEVDIPGPPLICIPTTSGSSADVSQFAILNDNSKNVKLAIISKSVVSDVSIIDPKTTITMTERLTAATGMDALSHAVEAYVSNASSSITDLHALAAMPLIVNNIMPAIKDPENLEYRSNMMLGSLYAGIAFSNASLGLTHAMAHSLGGLLDLPHGICNSLLLEHVVDFNYYYATEKYKDIGNIFGLNLENYSDEECKYKIVSFLSDLRKSIGITGTIGTLGVTKKEIPSLSINAFNDPCIVTNPRTATLNDIEMVYKNAL</sequence>
<dbReference type="HOGENOM" id="CLU_007207_0_0_2"/>